<gene>
    <name evidence="2" type="ORF">JIR001_11390</name>
</gene>
<protein>
    <recommendedName>
        <fullName evidence="4">Extracellular solute-binding protein</fullName>
    </recommendedName>
</protein>
<evidence type="ECO:0000313" key="2">
    <source>
        <dbReference type="EMBL" id="BCU81356.1"/>
    </source>
</evidence>
<accession>A0A8D5UDF4</accession>
<evidence type="ECO:0008006" key="4">
    <source>
        <dbReference type="Google" id="ProtNLM"/>
    </source>
</evidence>
<dbReference type="InterPro" id="IPR006059">
    <property type="entry name" value="SBP"/>
</dbReference>
<dbReference type="EMBL" id="AP024601">
    <property type="protein sequence ID" value="BCU81356.1"/>
    <property type="molecule type" value="Genomic_DNA"/>
</dbReference>
<name>A0A8D5UDF4_9BACL</name>
<reference evidence="2" key="2">
    <citation type="journal article" date="2021" name="Microbiol. Resour. Announc.">
        <title>Complete Genome Sequence of Polycladomyces abyssicola JIR-001T, Isolated from Hemipelagic Sediment in Deep Seawater.</title>
        <authorList>
            <person name="Tsubouchi T."/>
            <person name="Kaneko Y."/>
        </authorList>
    </citation>
    <scope>NUCLEOTIDE SEQUENCE</scope>
    <source>
        <strain evidence="2">JIR-001</strain>
    </source>
</reference>
<keyword evidence="3" id="KW-1185">Reference proteome</keyword>
<evidence type="ECO:0000256" key="1">
    <source>
        <dbReference type="SAM" id="Coils"/>
    </source>
</evidence>
<dbReference type="RefSeq" id="WP_212774599.1">
    <property type="nucleotide sequence ID" value="NZ_AP024601.1"/>
</dbReference>
<dbReference type="PROSITE" id="PS51257">
    <property type="entry name" value="PROKAR_LIPOPROTEIN"/>
    <property type="match status" value="1"/>
</dbReference>
<dbReference type="PANTHER" id="PTHR43649">
    <property type="entry name" value="ARABINOSE-BINDING PROTEIN-RELATED"/>
    <property type="match status" value="1"/>
</dbReference>
<reference evidence="2" key="1">
    <citation type="journal article" date="2013" name="Int. J. Syst. Evol. Microbiol.">
        <title>Polycladomyces abyssicola gen. nov., sp. nov., a thermophilic filamentous bacterium isolated from hemipelagic sediment.</title>
        <authorList>
            <person name="Tsubouchi T."/>
            <person name="Shimane Y."/>
            <person name="Mori K."/>
            <person name="Usui K."/>
            <person name="Hiraki T."/>
            <person name="Tame A."/>
            <person name="Uematsu K."/>
            <person name="Maruyama T."/>
            <person name="Hatada Y."/>
        </authorList>
    </citation>
    <scope>NUCLEOTIDE SEQUENCE</scope>
    <source>
        <strain evidence="2">JIR-001</strain>
    </source>
</reference>
<organism evidence="2 3">
    <name type="scientific">Polycladomyces abyssicola</name>
    <dbReference type="NCBI Taxonomy" id="1125966"/>
    <lineage>
        <taxon>Bacteria</taxon>
        <taxon>Bacillati</taxon>
        <taxon>Bacillota</taxon>
        <taxon>Bacilli</taxon>
        <taxon>Bacillales</taxon>
        <taxon>Thermoactinomycetaceae</taxon>
        <taxon>Polycladomyces</taxon>
    </lineage>
</organism>
<dbReference type="SUPFAM" id="SSF53850">
    <property type="entry name" value="Periplasmic binding protein-like II"/>
    <property type="match status" value="1"/>
</dbReference>
<dbReference type="KEGG" id="pabs:JIR001_11390"/>
<dbReference type="InterPro" id="IPR050490">
    <property type="entry name" value="Bact_solute-bd_prot1"/>
</dbReference>
<feature type="coiled-coil region" evidence="1">
    <location>
        <begin position="427"/>
        <end position="454"/>
    </location>
</feature>
<dbReference type="Proteomes" id="UP000677436">
    <property type="component" value="Chromosome"/>
</dbReference>
<dbReference type="Pfam" id="PF01547">
    <property type="entry name" value="SBP_bac_1"/>
    <property type="match status" value="1"/>
</dbReference>
<evidence type="ECO:0000313" key="3">
    <source>
        <dbReference type="Proteomes" id="UP000677436"/>
    </source>
</evidence>
<dbReference type="PANTHER" id="PTHR43649:SF12">
    <property type="entry name" value="DIACETYLCHITOBIOSE BINDING PROTEIN DASA"/>
    <property type="match status" value="1"/>
</dbReference>
<proteinExistence type="predicted"/>
<dbReference type="Gene3D" id="3.40.190.10">
    <property type="entry name" value="Periplasmic binding protein-like II"/>
    <property type="match status" value="1"/>
</dbReference>
<sequence length="457" mass="52693">MRWRRWFLGGWLVVLLIVMTACSGSQDWKVSGDPAQLEGKVVVNTIDFKIDDYTDPVTGAKMPGLKTAMKPFLKQHPHLQVEFINIPWQDYNTKQQTMLMSGQADVFYLPQFRAFYEQGLIRPIDDLLRQDTRLKLSSRYQRSVVPLIKDRTGRHTLGLPSGAFSRLITVDNQLFRDWGVEPLSSRPTPEEVLAKAKRMTGKNPRTGEQTYGLYWDGVWRTSTLLESLISYYGGRNEVVTGDVARPRTLKFHFHHPAFMKSVQWMMAATPYVHPGFLVSQGQENLFTDRNQHAIVLENPNMEVPWKQYVGKKDARLLHRFSLRVNFKGPDGLGSPISTTPWCISAKTRNPSAAWEVAKFLSGPQIQQFKYENEMVPPSVQPFDFQRKDDPYVPVYVQNAKTNTTTPWLMDMPYQKTILVPWVSKVLSQVQQGKRVDLNNEIDQLQQRMEQWAEEQGR</sequence>
<dbReference type="AlphaFoldDB" id="A0A8D5UDF4"/>
<keyword evidence="1" id="KW-0175">Coiled coil</keyword>